<proteinExistence type="predicted"/>
<comment type="caution">
    <text evidence="1">The sequence shown here is derived from an EMBL/GenBank/DDBJ whole genome shotgun (WGS) entry which is preliminary data.</text>
</comment>
<evidence type="ECO:0000313" key="1">
    <source>
        <dbReference type="EMBL" id="GBN12151.1"/>
    </source>
</evidence>
<reference evidence="1 2" key="1">
    <citation type="journal article" date="2019" name="Sci. Rep.">
        <title>Orb-weaving spider Araneus ventricosus genome elucidates the spidroin gene catalogue.</title>
        <authorList>
            <person name="Kono N."/>
            <person name="Nakamura H."/>
            <person name="Ohtoshi R."/>
            <person name="Moran D.A.P."/>
            <person name="Shinohara A."/>
            <person name="Yoshida Y."/>
            <person name="Fujiwara M."/>
            <person name="Mori M."/>
            <person name="Tomita M."/>
            <person name="Arakawa K."/>
        </authorList>
    </citation>
    <scope>NUCLEOTIDE SEQUENCE [LARGE SCALE GENOMIC DNA]</scope>
</reference>
<gene>
    <name evidence="1" type="ORF">AVEN_238461_1</name>
</gene>
<sequence>MWIILVSLFVFAKGEIDCNKHLFEQCPKPKLFREIPWEVNVFKALCPELSSYIKCLRDYDMKCREEDKRIFKKPETSENLIALFDEICDEGSAFNEIATSNLKCFNETFSNTNCRQETDDFVKLYEKEIPVDEFITSHVIPERVYCLSQILLAGCLLEDINRNCGIRVRHATLEYLHRSDFVDGSCPLSYRESLLPDIDEFNLTEEQKTFAISELERMKISDEV</sequence>
<keyword evidence="2" id="KW-1185">Reference proteome</keyword>
<dbReference type="EMBL" id="BGPR01005652">
    <property type="protein sequence ID" value="GBN12151.1"/>
    <property type="molecule type" value="Genomic_DNA"/>
</dbReference>
<protein>
    <recommendedName>
        <fullName evidence="3">DUF19 domain-containing protein</fullName>
    </recommendedName>
</protein>
<evidence type="ECO:0000313" key="2">
    <source>
        <dbReference type="Proteomes" id="UP000499080"/>
    </source>
</evidence>
<dbReference type="AlphaFoldDB" id="A0A4Y2LBR2"/>
<evidence type="ECO:0008006" key="3">
    <source>
        <dbReference type="Google" id="ProtNLM"/>
    </source>
</evidence>
<name>A0A4Y2LBR2_ARAVE</name>
<dbReference type="Proteomes" id="UP000499080">
    <property type="component" value="Unassembled WGS sequence"/>
</dbReference>
<accession>A0A4Y2LBR2</accession>
<organism evidence="1 2">
    <name type="scientific">Araneus ventricosus</name>
    <name type="common">Orbweaver spider</name>
    <name type="synonym">Epeira ventricosa</name>
    <dbReference type="NCBI Taxonomy" id="182803"/>
    <lineage>
        <taxon>Eukaryota</taxon>
        <taxon>Metazoa</taxon>
        <taxon>Ecdysozoa</taxon>
        <taxon>Arthropoda</taxon>
        <taxon>Chelicerata</taxon>
        <taxon>Arachnida</taxon>
        <taxon>Araneae</taxon>
        <taxon>Araneomorphae</taxon>
        <taxon>Entelegynae</taxon>
        <taxon>Araneoidea</taxon>
        <taxon>Araneidae</taxon>
        <taxon>Araneus</taxon>
    </lineage>
</organism>
<dbReference type="OrthoDB" id="6417973at2759"/>